<dbReference type="AlphaFoldDB" id="A0A9W6BD10"/>
<dbReference type="EMBL" id="BRXU01000002">
    <property type="protein sequence ID" value="GLC49493.1"/>
    <property type="molecule type" value="Genomic_DNA"/>
</dbReference>
<dbReference type="Proteomes" id="UP001165080">
    <property type="component" value="Unassembled WGS sequence"/>
</dbReference>
<protein>
    <submittedName>
        <fullName evidence="1">Uncharacterized protein</fullName>
    </submittedName>
</protein>
<gene>
    <name evidence="1" type="primary">PLEST011843</name>
    <name evidence="1" type="ORF">PLESTB_000225100</name>
</gene>
<reference evidence="1 2" key="1">
    <citation type="journal article" date="2023" name="Commun. Biol.">
        <title>Reorganization of the ancestral sex-determining regions during the evolution of trioecy in Pleodorina starrii.</title>
        <authorList>
            <person name="Takahashi K."/>
            <person name="Suzuki S."/>
            <person name="Kawai-Toyooka H."/>
            <person name="Yamamoto K."/>
            <person name="Hamaji T."/>
            <person name="Ootsuki R."/>
            <person name="Yamaguchi H."/>
            <person name="Kawachi M."/>
            <person name="Higashiyama T."/>
            <person name="Nozaki H."/>
        </authorList>
    </citation>
    <scope>NUCLEOTIDE SEQUENCE [LARGE SCALE GENOMIC DNA]</scope>
    <source>
        <strain evidence="1 2">NIES-4479</strain>
    </source>
</reference>
<accession>A0A9W6BD10</accession>
<dbReference type="OrthoDB" id="122216at2759"/>
<evidence type="ECO:0000313" key="2">
    <source>
        <dbReference type="Proteomes" id="UP001165080"/>
    </source>
</evidence>
<organism evidence="1 2">
    <name type="scientific">Pleodorina starrii</name>
    <dbReference type="NCBI Taxonomy" id="330485"/>
    <lineage>
        <taxon>Eukaryota</taxon>
        <taxon>Viridiplantae</taxon>
        <taxon>Chlorophyta</taxon>
        <taxon>core chlorophytes</taxon>
        <taxon>Chlorophyceae</taxon>
        <taxon>CS clade</taxon>
        <taxon>Chlamydomonadales</taxon>
        <taxon>Volvocaceae</taxon>
        <taxon>Pleodorina</taxon>
    </lineage>
</organism>
<keyword evidence="2" id="KW-1185">Reference proteome</keyword>
<name>A0A9W6BD10_9CHLO</name>
<sequence length="195" mass="20213">MGSYLSIQNDTSDVWYAKIGPDEAAINISGTVATVVGLVAAAVATAGAAAPLAASLQANGVISLVGVSTANIASVSAAAASLAGVTSTCAAAGTVTGMMVSLSKVVQGELEKQGMVRIEPGGKHRWGKMTLSLWQQGTCVRTRVNPHNAKELLVETLYMRPIFSGQTDDSENVHRIQWWIAKWGVSTQTLACPTA</sequence>
<comment type="caution">
    <text evidence="1">The sequence shown here is derived from an EMBL/GenBank/DDBJ whole genome shotgun (WGS) entry which is preliminary data.</text>
</comment>
<evidence type="ECO:0000313" key="1">
    <source>
        <dbReference type="EMBL" id="GLC49493.1"/>
    </source>
</evidence>
<proteinExistence type="predicted"/>